<dbReference type="AlphaFoldDB" id="A0A075FR34"/>
<evidence type="ECO:0000313" key="1">
    <source>
        <dbReference type="EMBL" id="AIE94130.1"/>
    </source>
</evidence>
<protein>
    <submittedName>
        <fullName evidence="1">Uncharacterized protein</fullName>
    </submittedName>
</protein>
<name>A0A075FR34_9EURY</name>
<sequence length="104" mass="11171">MKVSLTRSLCRGSVVLLYKAPPYSTPLGSTFVAHEQPRSTSALLITEWNLSTTSSGVTPSCSAVRVIGVPCSSDPLHISTLRPRALSYLNWISAGRQLPATCPR</sequence>
<reference evidence="1" key="1">
    <citation type="journal article" date="2014" name="Genome Biol. Evol.">
        <title>Pangenome evidence for extensive interdomain horizontal transfer affecting lineage core and shell genes in uncultured planktonic thaumarchaeota and euryarchaeota.</title>
        <authorList>
            <person name="Deschamps P."/>
            <person name="Zivanovic Y."/>
            <person name="Moreira D."/>
            <person name="Rodriguez-Valera F."/>
            <person name="Lopez-Garcia P."/>
        </authorList>
    </citation>
    <scope>NUCLEOTIDE SEQUENCE</scope>
</reference>
<accession>A0A075FR34</accession>
<organism evidence="1">
    <name type="scientific">uncultured marine group II/III euryarchaeote AD1000_43_G11</name>
    <dbReference type="NCBI Taxonomy" id="1457772"/>
    <lineage>
        <taxon>Archaea</taxon>
        <taxon>Methanobacteriati</taxon>
        <taxon>Methanobacteriota</taxon>
        <taxon>environmental samples</taxon>
    </lineage>
</organism>
<dbReference type="EMBL" id="KF900414">
    <property type="protein sequence ID" value="AIE94130.1"/>
    <property type="molecule type" value="Genomic_DNA"/>
</dbReference>
<proteinExistence type="predicted"/>